<feature type="domain" description="FAD/NAD(P)-binding" evidence="6">
    <location>
        <begin position="51"/>
        <end position="159"/>
    </location>
</feature>
<proteinExistence type="predicted"/>
<evidence type="ECO:0000256" key="4">
    <source>
        <dbReference type="ARBA" id="ARBA00023004"/>
    </source>
</evidence>
<dbReference type="EMBL" id="BART01003664">
    <property type="protein sequence ID" value="GAG59677.1"/>
    <property type="molecule type" value="Genomic_DNA"/>
</dbReference>
<name>X0ZNM5_9ZZZZ</name>
<evidence type="ECO:0000259" key="6">
    <source>
        <dbReference type="Pfam" id="PF07992"/>
    </source>
</evidence>
<dbReference type="GO" id="GO:0016491">
    <property type="term" value="F:oxidoreductase activity"/>
    <property type="evidence" value="ECO:0007669"/>
    <property type="project" value="UniProtKB-KW"/>
</dbReference>
<dbReference type="InterPro" id="IPR039650">
    <property type="entry name" value="HdrA-like"/>
</dbReference>
<gene>
    <name evidence="7" type="ORF">S01H4_09874</name>
</gene>
<keyword evidence="3" id="KW-0560">Oxidoreductase</keyword>
<dbReference type="AlphaFoldDB" id="X0ZNM5"/>
<evidence type="ECO:0000313" key="7">
    <source>
        <dbReference type="EMBL" id="GAG59677.1"/>
    </source>
</evidence>
<keyword evidence="2" id="KW-0479">Metal-binding</keyword>
<evidence type="ECO:0000256" key="2">
    <source>
        <dbReference type="ARBA" id="ARBA00022723"/>
    </source>
</evidence>
<evidence type="ECO:0000256" key="1">
    <source>
        <dbReference type="ARBA" id="ARBA00022485"/>
    </source>
</evidence>
<dbReference type="PANTHER" id="PTHR43498:SF1">
    <property type="entry name" value="COB--COM HETERODISULFIDE REDUCTASE IRON-SULFUR SUBUNIT A"/>
    <property type="match status" value="1"/>
</dbReference>
<dbReference type="GO" id="GO:0046872">
    <property type="term" value="F:metal ion binding"/>
    <property type="evidence" value="ECO:0007669"/>
    <property type="project" value="UniProtKB-KW"/>
</dbReference>
<dbReference type="SUPFAM" id="SSF51905">
    <property type="entry name" value="FAD/NAD(P)-binding domain"/>
    <property type="match status" value="1"/>
</dbReference>
<dbReference type="GO" id="GO:0051539">
    <property type="term" value="F:4 iron, 4 sulfur cluster binding"/>
    <property type="evidence" value="ECO:0007669"/>
    <property type="project" value="UniProtKB-KW"/>
</dbReference>
<accession>X0ZNM5</accession>
<protein>
    <recommendedName>
        <fullName evidence="6">FAD/NAD(P)-binding domain-containing protein</fullName>
    </recommendedName>
</protein>
<evidence type="ECO:0000256" key="3">
    <source>
        <dbReference type="ARBA" id="ARBA00023002"/>
    </source>
</evidence>
<dbReference type="Gene3D" id="3.50.50.60">
    <property type="entry name" value="FAD/NAD(P)-binding domain"/>
    <property type="match status" value="1"/>
</dbReference>
<organism evidence="7">
    <name type="scientific">marine sediment metagenome</name>
    <dbReference type="NCBI Taxonomy" id="412755"/>
    <lineage>
        <taxon>unclassified sequences</taxon>
        <taxon>metagenomes</taxon>
        <taxon>ecological metagenomes</taxon>
    </lineage>
</organism>
<evidence type="ECO:0000256" key="5">
    <source>
        <dbReference type="ARBA" id="ARBA00023014"/>
    </source>
</evidence>
<keyword evidence="1" id="KW-0004">4Fe-4S</keyword>
<reference evidence="7" key="1">
    <citation type="journal article" date="2014" name="Front. Microbiol.">
        <title>High frequency of phylogenetically diverse reductive dehalogenase-homologous genes in deep subseafloor sedimentary metagenomes.</title>
        <authorList>
            <person name="Kawai M."/>
            <person name="Futagami T."/>
            <person name="Toyoda A."/>
            <person name="Takaki Y."/>
            <person name="Nishi S."/>
            <person name="Hori S."/>
            <person name="Arai W."/>
            <person name="Tsubouchi T."/>
            <person name="Morono Y."/>
            <person name="Uchiyama I."/>
            <person name="Ito T."/>
            <person name="Fujiyama A."/>
            <person name="Inagaki F."/>
            <person name="Takami H."/>
        </authorList>
    </citation>
    <scope>NUCLEOTIDE SEQUENCE</scope>
    <source>
        <strain evidence="7">Expedition CK06-06</strain>
    </source>
</reference>
<dbReference type="InterPro" id="IPR023753">
    <property type="entry name" value="FAD/NAD-binding_dom"/>
</dbReference>
<dbReference type="Pfam" id="PF07992">
    <property type="entry name" value="Pyr_redox_2"/>
    <property type="match status" value="1"/>
</dbReference>
<feature type="non-terminal residue" evidence="7">
    <location>
        <position position="1"/>
    </location>
</feature>
<keyword evidence="5" id="KW-0411">Iron-sulfur</keyword>
<keyword evidence="4" id="KW-0408">Iron</keyword>
<comment type="caution">
    <text evidence="7">The sequence shown here is derived from an EMBL/GenBank/DDBJ whole genome shotgun (WGS) entry which is preliminary data.</text>
</comment>
<dbReference type="InterPro" id="IPR036188">
    <property type="entry name" value="FAD/NAD-bd_sf"/>
</dbReference>
<sequence>TEMGGLNRYLMEIVNLRNQCTWVHSKNKKKSTEKAKTLMRMGISRAVLFESLDDIHVPVTPACLVIGGTPSGIAYALKLGQAGLNVYLVEKEVDLGKIKENNNKFVEHLINELNKNEKVKIYTEVKVGRIEGFVGNFRAEIVKLNGKENVDIGCIVVATRIDMRAESDNGDFENDLLLQRNENNFFVGMLGIFNPLDFNTDGVFKCGPARKKMGIPDSIIDGEGVASRVSGVISKKELIKSPAYIQ</sequence>
<dbReference type="PANTHER" id="PTHR43498">
    <property type="entry name" value="FERREDOXIN:COB-COM HETERODISULFIDE REDUCTASE SUBUNIT A"/>
    <property type="match status" value="1"/>
</dbReference>